<evidence type="ECO:0000313" key="2">
    <source>
        <dbReference type="Proteomes" id="UP000024404"/>
    </source>
</evidence>
<protein>
    <submittedName>
        <fullName evidence="1">Uncharacterized protein</fullName>
    </submittedName>
</protein>
<proteinExistence type="predicted"/>
<dbReference type="EMBL" id="CMVM020000904">
    <property type="status" value="NOT_ANNOTATED_CDS"/>
    <property type="molecule type" value="Genomic_DNA"/>
</dbReference>
<reference evidence="2" key="1">
    <citation type="submission" date="2013-10" db="EMBL/GenBank/DDBJ databases">
        <title>Genome sequencing of Onchocerca volvulus.</title>
        <authorList>
            <person name="Cotton J."/>
            <person name="Tsai J."/>
            <person name="Stanley E."/>
            <person name="Tracey A."/>
            <person name="Holroyd N."/>
            <person name="Lustigman S."/>
            <person name="Berriman M."/>
        </authorList>
    </citation>
    <scope>NUCLEOTIDE SEQUENCE</scope>
</reference>
<accession>A0A8R1XPZ3</accession>
<organism evidence="1 2">
    <name type="scientific">Onchocerca volvulus</name>
    <dbReference type="NCBI Taxonomy" id="6282"/>
    <lineage>
        <taxon>Eukaryota</taxon>
        <taxon>Metazoa</taxon>
        <taxon>Ecdysozoa</taxon>
        <taxon>Nematoda</taxon>
        <taxon>Chromadorea</taxon>
        <taxon>Rhabditida</taxon>
        <taxon>Spirurina</taxon>
        <taxon>Spiruromorpha</taxon>
        <taxon>Filarioidea</taxon>
        <taxon>Onchocercidae</taxon>
        <taxon>Onchocerca</taxon>
    </lineage>
</organism>
<dbReference type="EnsemblMetazoa" id="OVOC12903.1">
    <property type="protein sequence ID" value="OVOC12903.1"/>
    <property type="gene ID" value="WBGene00249712"/>
</dbReference>
<evidence type="ECO:0000313" key="1">
    <source>
        <dbReference type="EnsemblMetazoa" id="OVOC12903.1"/>
    </source>
</evidence>
<keyword evidence="2" id="KW-1185">Reference proteome</keyword>
<sequence length="56" mass="6960">MPFFFFFNIFCNKSFFFPGNCFKFNLKRKNNWIIELVLHVFNREFLDHDMLGLIFD</sequence>
<dbReference type="Proteomes" id="UP000024404">
    <property type="component" value="Unassembled WGS sequence"/>
</dbReference>
<reference evidence="1" key="2">
    <citation type="submission" date="2022-06" db="UniProtKB">
        <authorList>
            <consortium name="EnsemblMetazoa"/>
        </authorList>
    </citation>
    <scope>IDENTIFICATION</scope>
</reference>
<dbReference type="AlphaFoldDB" id="A0A8R1XPZ3"/>
<name>A0A8R1XPZ3_ONCVO</name>